<sequence>MSDTARVERFRTPPAKVNSQRLQQRQISAARMFTPLFATHGLSTFTSLFVPTYLLVKSRKHLRQISLLNSSILYIHYPKRLFMALLVRNEFADQIKQTLNIFRVAPIPDFDSLDPVHLNNTKYDDLSEDERAQKGIRAPLLQNAQSYRKPLLSKEMKNLLNKNSAHANNLFHRSGSNHSMSFDGASTSVSTMSAIGHDFE</sequence>
<dbReference type="Proteomes" id="UP000605846">
    <property type="component" value="Unassembled WGS sequence"/>
</dbReference>
<proteinExistence type="predicted"/>
<evidence type="ECO:0000256" key="1">
    <source>
        <dbReference type="SAM" id="Phobius"/>
    </source>
</evidence>
<feature type="transmembrane region" description="Helical" evidence="1">
    <location>
        <begin position="37"/>
        <end position="56"/>
    </location>
</feature>
<reference evidence="2" key="1">
    <citation type="submission" date="2020-01" db="EMBL/GenBank/DDBJ databases">
        <title>Genome Sequencing of Three Apophysomyces-Like Fungal Strains Confirms a Novel Fungal Genus in the Mucoromycota with divergent Burkholderia-like Endosymbiotic Bacteria.</title>
        <authorList>
            <person name="Stajich J.E."/>
            <person name="Macias A.M."/>
            <person name="Carter-House D."/>
            <person name="Lovett B."/>
            <person name="Kasson L.R."/>
            <person name="Berry K."/>
            <person name="Grigoriev I."/>
            <person name="Chang Y."/>
            <person name="Spatafora J."/>
            <person name="Kasson M.T."/>
        </authorList>
    </citation>
    <scope>NUCLEOTIDE SEQUENCE</scope>
    <source>
        <strain evidence="2">NRRL A-21654</strain>
    </source>
</reference>
<keyword evidence="3" id="KW-1185">Reference proteome</keyword>
<comment type="caution">
    <text evidence="2">The sequence shown here is derived from an EMBL/GenBank/DDBJ whole genome shotgun (WGS) entry which is preliminary data.</text>
</comment>
<accession>A0A8H7BUF6</accession>
<gene>
    <name evidence="2" type="ORF">EC973_006938</name>
</gene>
<name>A0A8H7BUF6_9FUNG</name>
<keyword evidence="1" id="KW-1133">Transmembrane helix</keyword>
<dbReference type="EMBL" id="JABAYA010000048">
    <property type="protein sequence ID" value="KAF7727825.1"/>
    <property type="molecule type" value="Genomic_DNA"/>
</dbReference>
<organism evidence="2 3">
    <name type="scientific">Apophysomyces ossiformis</name>
    <dbReference type="NCBI Taxonomy" id="679940"/>
    <lineage>
        <taxon>Eukaryota</taxon>
        <taxon>Fungi</taxon>
        <taxon>Fungi incertae sedis</taxon>
        <taxon>Mucoromycota</taxon>
        <taxon>Mucoromycotina</taxon>
        <taxon>Mucoromycetes</taxon>
        <taxon>Mucorales</taxon>
        <taxon>Mucorineae</taxon>
        <taxon>Mucoraceae</taxon>
        <taxon>Apophysomyces</taxon>
    </lineage>
</organism>
<evidence type="ECO:0000313" key="2">
    <source>
        <dbReference type="EMBL" id="KAF7727825.1"/>
    </source>
</evidence>
<dbReference type="AlphaFoldDB" id="A0A8H7BUF6"/>
<keyword evidence="1" id="KW-0472">Membrane</keyword>
<dbReference type="OrthoDB" id="2206543at2759"/>
<protein>
    <submittedName>
        <fullName evidence="2">Uncharacterized protein</fullName>
    </submittedName>
</protein>
<keyword evidence="1" id="KW-0812">Transmembrane</keyword>
<evidence type="ECO:0000313" key="3">
    <source>
        <dbReference type="Proteomes" id="UP000605846"/>
    </source>
</evidence>